<organism evidence="3 4">
    <name type="scientific">Romboutsia sedimentorum</name>
    <dbReference type="NCBI Taxonomy" id="1368474"/>
    <lineage>
        <taxon>Bacteria</taxon>
        <taxon>Bacillati</taxon>
        <taxon>Bacillota</taxon>
        <taxon>Clostridia</taxon>
        <taxon>Peptostreptococcales</taxon>
        <taxon>Peptostreptococcaceae</taxon>
        <taxon>Romboutsia</taxon>
    </lineage>
</organism>
<feature type="transmembrane region" description="Helical" evidence="1">
    <location>
        <begin position="144"/>
        <end position="166"/>
    </location>
</feature>
<feature type="transmembrane region" description="Helical" evidence="1">
    <location>
        <begin position="172"/>
        <end position="191"/>
    </location>
</feature>
<comment type="caution">
    <text evidence="3">The sequence shown here is derived from an EMBL/GenBank/DDBJ whole genome shotgun (WGS) entry which is preliminary data.</text>
</comment>
<dbReference type="EMBL" id="JASKYM010000003">
    <property type="protein sequence ID" value="MDK2563759.1"/>
    <property type="molecule type" value="Genomic_DNA"/>
</dbReference>
<feature type="transmembrane region" description="Helical" evidence="1">
    <location>
        <begin position="223"/>
        <end position="243"/>
    </location>
</feature>
<name>A0ABT7EA07_9FIRM</name>
<accession>A0ABT7EA07</accession>
<keyword evidence="1" id="KW-0472">Membrane</keyword>
<evidence type="ECO:0000313" key="3">
    <source>
        <dbReference type="EMBL" id="MDK2563759.1"/>
    </source>
</evidence>
<feature type="transmembrane region" description="Helical" evidence="1">
    <location>
        <begin position="77"/>
        <end position="98"/>
    </location>
</feature>
<protein>
    <submittedName>
        <fullName evidence="3">Type II CAAX endopeptidase family protein</fullName>
    </submittedName>
</protein>
<evidence type="ECO:0000313" key="4">
    <source>
        <dbReference type="Proteomes" id="UP001301012"/>
    </source>
</evidence>
<feature type="transmembrane region" description="Helical" evidence="1">
    <location>
        <begin position="36"/>
        <end position="57"/>
    </location>
</feature>
<feature type="transmembrane region" description="Helical" evidence="1">
    <location>
        <begin position="104"/>
        <end position="124"/>
    </location>
</feature>
<evidence type="ECO:0000256" key="1">
    <source>
        <dbReference type="SAM" id="Phobius"/>
    </source>
</evidence>
<keyword evidence="1" id="KW-0812">Transmembrane</keyword>
<proteinExistence type="predicted"/>
<keyword evidence="4" id="KW-1185">Reference proteome</keyword>
<evidence type="ECO:0000259" key="2">
    <source>
        <dbReference type="Pfam" id="PF02517"/>
    </source>
</evidence>
<reference evidence="3 4" key="1">
    <citation type="submission" date="2023-05" db="EMBL/GenBank/DDBJ databases">
        <title>Rombocin, a short stable natural nisin variant, displays selective antimicrobial activity against Listeria monocytogenes and employs dual mode of action to kill target bacterial strains.</title>
        <authorList>
            <person name="Wambui J."/>
            <person name="Stephan R."/>
            <person name="Kuipers O.P."/>
        </authorList>
    </citation>
    <scope>NUCLEOTIDE SEQUENCE [LARGE SCALE GENOMIC DNA]</scope>
    <source>
        <strain evidence="3 4">RC002</strain>
    </source>
</reference>
<dbReference type="InterPro" id="IPR003675">
    <property type="entry name" value="Rce1/LyrA-like_dom"/>
</dbReference>
<feature type="domain" description="CAAX prenyl protease 2/Lysostaphin resistance protein A-like" evidence="2">
    <location>
        <begin position="115"/>
        <end position="209"/>
    </location>
</feature>
<dbReference type="Proteomes" id="UP001301012">
    <property type="component" value="Unassembled WGS sequence"/>
</dbReference>
<keyword evidence="1" id="KW-1133">Transmembrane helix</keyword>
<gene>
    <name evidence="3" type="ORF">QOZ84_09375</name>
</gene>
<feature type="transmembrane region" description="Helical" evidence="1">
    <location>
        <begin position="7"/>
        <end position="24"/>
    </location>
</feature>
<dbReference type="RefSeq" id="WP_284132695.1">
    <property type="nucleotide sequence ID" value="NZ_JASKYM010000003.1"/>
</dbReference>
<sequence length="260" mass="29715">MNDKNKRIITIFVYISIMGIGNYINSNILSKNRTDFEILLVSFIIQFIGSLSIIYIVKKYYGWKNIGFSKINLKSIIWFIPYLILITLILTDFLKYIYISSSSFTHIMWAKLGINFIATLLVGFCEEVIFRGILLTKVNPKDNILKLMILSTFWFAIIHVVNIFMGMPLGSVFAQMIYSGLLGFSFVSLAIKLNNLWPIIAFHSLWNFVGVSSVLVGYKSSNISSLIVILNIIVGTILWISIIKQEKNKTININETRKLT</sequence>
<dbReference type="Pfam" id="PF02517">
    <property type="entry name" value="Rce1-like"/>
    <property type="match status" value="1"/>
</dbReference>